<proteinExistence type="predicted"/>
<accession>A0A9N9FDL9</accession>
<reference evidence="1" key="1">
    <citation type="submission" date="2021-06" db="EMBL/GenBank/DDBJ databases">
        <authorList>
            <person name="Kallberg Y."/>
            <person name="Tangrot J."/>
            <person name="Rosling A."/>
        </authorList>
    </citation>
    <scope>NUCLEOTIDE SEQUENCE</scope>
    <source>
        <strain evidence="1">AZ414A</strain>
    </source>
</reference>
<organism evidence="1 2">
    <name type="scientific">Diversispora eburnea</name>
    <dbReference type="NCBI Taxonomy" id="1213867"/>
    <lineage>
        <taxon>Eukaryota</taxon>
        <taxon>Fungi</taxon>
        <taxon>Fungi incertae sedis</taxon>
        <taxon>Mucoromycota</taxon>
        <taxon>Glomeromycotina</taxon>
        <taxon>Glomeromycetes</taxon>
        <taxon>Diversisporales</taxon>
        <taxon>Diversisporaceae</taxon>
        <taxon>Diversispora</taxon>
    </lineage>
</organism>
<comment type="caution">
    <text evidence="1">The sequence shown here is derived from an EMBL/GenBank/DDBJ whole genome shotgun (WGS) entry which is preliminary data.</text>
</comment>
<dbReference type="Proteomes" id="UP000789706">
    <property type="component" value="Unassembled WGS sequence"/>
</dbReference>
<dbReference type="EMBL" id="CAJVPK010000560">
    <property type="protein sequence ID" value="CAG8526355.1"/>
    <property type="molecule type" value="Genomic_DNA"/>
</dbReference>
<protein>
    <submittedName>
        <fullName evidence="1">1004_t:CDS:1</fullName>
    </submittedName>
</protein>
<keyword evidence="2" id="KW-1185">Reference proteome</keyword>
<evidence type="ECO:0000313" key="2">
    <source>
        <dbReference type="Proteomes" id="UP000789706"/>
    </source>
</evidence>
<gene>
    <name evidence="1" type="ORF">DEBURN_LOCUS5920</name>
</gene>
<dbReference type="AlphaFoldDB" id="A0A9N9FDL9"/>
<sequence length="117" mass="13036">MRQLEIADENQKNTSKSQKLESIELFSYSSKLHPQSHYTSRYIHTLYGLNDLLEEIKSGKSSGDPVRGLGQTNIEFGIIPFQFAAGILDGLISIFKVLYLGATSRITVSHAEICWSG</sequence>
<name>A0A9N9FDL9_9GLOM</name>
<evidence type="ECO:0000313" key="1">
    <source>
        <dbReference type="EMBL" id="CAG8526355.1"/>
    </source>
</evidence>